<dbReference type="InterPro" id="IPR047057">
    <property type="entry name" value="MerR_fam"/>
</dbReference>
<dbReference type="PANTHER" id="PTHR30204">
    <property type="entry name" value="REDOX-CYCLING DRUG-SENSING TRANSCRIPTIONAL ACTIVATOR SOXR"/>
    <property type="match status" value="1"/>
</dbReference>
<dbReference type="GO" id="GO:0003677">
    <property type="term" value="F:DNA binding"/>
    <property type="evidence" value="ECO:0007669"/>
    <property type="project" value="UniProtKB-KW"/>
</dbReference>
<gene>
    <name evidence="4" type="ORF">UA74_13805</name>
</gene>
<dbReference type="InterPro" id="IPR000551">
    <property type="entry name" value="MerR-type_HTH_dom"/>
</dbReference>
<evidence type="ECO:0000313" key="4">
    <source>
        <dbReference type="EMBL" id="APU14819.1"/>
    </source>
</evidence>
<dbReference type="GO" id="GO:0003700">
    <property type="term" value="F:DNA-binding transcription factor activity"/>
    <property type="evidence" value="ECO:0007669"/>
    <property type="project" value="InterPro"/>
</dbReference>
<keyword evidence="5" id="KW-1185">Reference proteome</keyword>
<feature type="domain" description="HTH merR-type" evidence="3">
    <location>
        <begin position="2"/>
        <end position="71"/>
    </location>
</feature>
<protein>
    <submittedName>
        <fullName evidence="4">Transcriptional regulator</fullName>
    </submittedName>
</protein>
<reference evidence="5" key="1">
    <citation type="submission" date="2016-06" db="EMBL/GenBank/DDBJ databases">
        <title>Complete genome sequence of Actinoalloteichus fjordicus DSM 46855 (=ADI127-17), type strain of the new species Actinoalloteichus fjordicus.</title>
        <authorList>
            <person name="Ruckert C."/>
            <person name="Nouioui I."/>
            <person name="Willmese J."/>
            <person name="van Wezel G."/>
            <person name="Klenk H.-P."/>
            <person name="Kalinowski J."/>
            <person name="Zotchev S.B."/>
        </authorList>
    </citation>
    <scope>NUCLEOTIDE SEQUENCE [LARGE SCALE GENOMIC DNA]</scope>
    <source>
        <strain evidence="5">ADI127-7</strain>
    </source>
</reference>
<evidence type="ECO:0000259" key="3">
    <source>
        <dbReference type="PROSITE" id="PS50937"/>
    </source>
</evidence>
<keyword evidence="2" id="KW-0175">Coiled coil</keyword>
<dbReference type="PROSITE" id="PS50937">
    <property type="entry name" value="HTH_MERR_2"/>
    <property type="match status" value="1"/>
</dbReference>
<keyword evidence="1" id="KW-0238">DNA-binding</keyword>
<evidence type="ECO:0000256" key="2">
    <source>
        <dbReference type="SAM" id="Coils"/>
    </source>
</evidence>
<accession>A0AAC9LEL1</accession>
<dbReference type="Gene3D" id="1.10.1660.10">
    <property type="match status" value="1"/>
</dbReference>
<dbReference type="RefSeq" id="WP_075764517.1">
    <property type="nucleotide sequence ID" value="NZ_CP016076.1"/>
</dbReference>
<evidence type="ECO:0000256" key="1">
    <source>
        <dbReference type="ARBA" id="ARBA00023125"/>
    </source>
</evidence>
<proteinExistence type="predicted"/>
<dbReference type="SUPFAM" id="SSF46955">
    <property type="entry name" value="Putative DNA-binding domain"/>
    <property type="match status" value="1"/>
</dbReference>
<dbReference type="PRINTS" id="PR00040">
    <property type="entry name" value="HTHMERR"/>
</dbReference>
<name>A0AAC9LEL1_9PSEU</name>
<evidence type="ECO:0000313" key="5">
    <source>
        <dbReference type="Proteomes" id="UP000185511"/>
    </source>
</evidence>
<dbReference type="AlphaFoldDB" id="A0AAC9LEL1"/>
<sequence>MAWSTRQLAELAGTSLRAVRHYHAVGLLAEPERGSNGYKRYGVAHLVRLLRIKRLAELGFSLTQIADMGDADEHPEQELRALDAELAETIERLQRVRAELAVTLEQTAPTDLPTELGLSTSDMSLSEADRAFIVVLSRVLGREALNTYAQLLRTTEPHPADNDLTDLPPDADDQTRHELAKRLAAHVSDLDARHPGLLDVSQDTPLGKYVTAQTLSVAITDLYNPAQIDVMQRMSKILRASEEPDGDGDGG</sequence>
<dbReference type="KEGG" id="acad:UA74_13805"/>
<organism evidence="4 5">
    <name type="scientific">Actinoalloteichus fjordicus</name>
    <dbReference type="NCBI Taxonomy" id="1612552"/>
    <lineage>
        <taxon>Bacteria</taxon>
        <taxon>Bacillati</taxon>
        <taxon>Actinomycetota</taxon>
        <taxon>Actinomycetes</taxon>
        <taxon>Pseudonocardiales</taxon>
        <taxon>Pseudonocardiaceae</taxon>
        <taxon>Actinoalloteichus</taxon>
    </lineage>
</organism>
<dbReference type="InterPro" id="IPR009061">
    <property type="entry name" value="DNA-bd_dom_put_sf"/>
</dbReference>
<dbReference type="CDD" id="cd00592">
    <property type="entry name" value="HTH_MerR-like"/>
    <property type="match status" value="1"/>
</dbReference>
<dbReference type="Pfam" id="PF13411">
    <property type="entry name" value="MerR_1"/>
    <property type="match status" value="1"/>
</dbReference>
<feature type="coiled-coil region" evidence="2">
    <location>
        <begin position="79"/>
        <end position="106"/>
    </location>
</feature>
<dbReference type="PANTHER" id="PTHR30204:SF93">
    <property type="entry name" value="HTH MERR-TYPE DOMAIN-CONTAINING PROTEIN"/>
    <property type="match status" value="1"/>
</dbReference>
<dbReference type="SMART" id="SM00422">
    <property type="entry name" value="HTH_MERR"/>
    <property type="match status" value="1"/>
</dbReference>
<dbReference type="Proteomes" id="UP000185511">
    <property type="component" value="Chromosome"/>
</dbReference>
<dbReference type="EMBL" id="CP016076">
    <property type="protein sequence ID" value="APU14819.1"/>
    <property type="molecule type" value="Genomic_DNA"/>
</dbReference>